<dbReference type="InterPro" id="IPR023614">
    <property type="entry name" value="Porin_dom_sf"/>
</dbReference>
<keyword evidence="1" id="KW-0732">Signal</keyword>
<evidence type="ECO:0008006" key="4">
    <source>
        <dbReference type="Google" id="ProtNLM"/>
    </source>
</evidence>
<dbReference type="Proteomes" id="UP001324634">
    <property type="component" value="Chromosome"/>
</dbReference>
<feature type="signal peptide" evidence="1">
    <location>
        <begin position="1"/>
        <end position="18"/>
    </location>
</feature>
<dbReference type="KEGG" id="psti:SOO65_16535"/>
<organism evidence="2 3">
    <name type="scientific">Peredibacter starrii</name>
    <dbReference type="NCBI Taxonomy" id="28202"/>
    <lineage>
        <taxon>Bacteria</taxon>
        <taxon>Pseudomonadati</taxon>
        <taxon>Bdellovibrionota</taxon>
        <taxon>Bacteriovoracia</taxon>
        <taxon>Bacteriovoracales</taxon>
        <taxon>Bacteriovoracaceae</taxon>
        <taxon>Peredibacter</taxon>
    </lineage>
</organism>
<evidence type="ECO:0000256" key="1">
    <source>
        <dbReference type="SAM" id="SignalP"/>
    </source>
</evidence>
<dbReference type="Gene3D" id="2.40.160.10">
    <property type="entry name" value="Porin"/>
    <property type="match status" value="1"/>
</dbReference>
<reference evidence="2 3" key="1">
    <citation type="submission" date="2023-11" db="EMBL/GenBank/DDBJ databases">
        <title>Peredibacter starrii A3.12.</title>
        <authorList>
            <person name="Mitchell R.J."/>
        </authorList>
    </citation>
    <scope>NUCLEOTIDE SEQUENCE [LARGE SCALE GENOMIC DNA]</scope>
    <source>
        <strain evidence="2 3">A3.12</strain>
    </source>
</reference>
<dbReference type="EMBL" id="CP139487">
    <property type="protein sequence ID" value="WPU64303.1"/>
    <property type="molecule type" value="Genomic_DNA"/>
</dbReference>
<name>A0AAX4HM11_9BACT</name>
<gene>
    <name evidence="2" type="ORF">SOO65_16535</name>
</gene>
<evidence type="ECO:0000313" key="2">
    <source>
        <dbReference type="EMBL" id="WPU64303.1"/>
    </source>
</evidence>
<dbReference type="AlphaFoldDB" id="A0AAX4HM11"/>
<sequence>MKILMLILLVLLPHILFAETTPDSESVLDCMTEPPSPEIQNKQIDHRILSGTLEPGKGFVVGKNKCGSLNISGYMLARYLNQMPGGQNYRDHLGTKKTVVARNDMEIHRVLVWMNGFIYTPKLYYSFMFWSLNSVQTSIIAGNLLYKVNEAAVVGFGIDGLPGTRSMNGEHPYFLGTDRQMADEYFRPGFTTGLSLRGGLRPDLLYRIMIGNNISQLGVTSSQLTRDFAYGATIWWMPTTGEFGPKGGYGDYEQHQSMATRFGISGATSREDRATQIQTGSPSNVQIRISDGNFLFDENALAQGAIVEKADYNLLSADAAMKYRGLFLFSEFYWRQLSDFSTLIGSVPSNSLIDTGINLQGAYFFVPKKVEGYLSYQKIWGEFNDSTETGIGSNYYPTNTRNFRVNGFLSFVDKSAAGGSFGYYTAGQSGTIISLATDIFF</sequence>
<accession>A0AAX4HM11</accession>
<protein>
    <recommendedName>
        <fullName evidence="4">Porin</fullName>
    </recommendedName>
</protein>
<evidence type="ECO:0000313" key="3">
    <source>
        <dbReference type="Proteomes" id="UP001324634"/>
    </source>
</evidence>
<keyword evidence="3" id="KW-1185">Reference proteome</keyword>
<feature type="chain" id="PRO_5043937674" description="Porin" evidence="1">
    <location>
        <begin position="19"/>
        <end position="441"/>
    </location>
</feature>
<proteinExistence type="predicted"/>
<dbReference type="RefSeq" id="WP_321392858.1">
    <property type="nucleotide sequence ID" value="NZ_CP139487.1"/>
</dbReference>